<evidence type="ECO:0000256" key="3">
    <source>
        <dbReference type="ARBA" id="ARBA00022475"/>
    </source>
</evidence>
<protein>
    <recommendedName>
        <fullName evidence="9">TRAP transporter small permease protein</fullName>
    </recommendedName>
</protein>
<keyword evidence="7 9" id="KW-0472">Membrane</keyword>
<evidence type="ECO:0000256" key="4">
    <source>
        <dbReference type="ARBA" id="ARBA00022519"/>
    </source>
</evidence>
<dbReference type="GO" id="GO:0022857">
    <property type="term" value="F:transmembrane transporter activity"/>
    <property type="evidence" value="ECO:0007669"/>
    <property type="project" value="UniProtKB-UniRule"/>
</dbReference>
<comment type="subcellular location">
    <subcellularLocation>
        <location evidence="1 9">Cell inner membrane</location>
        <topology evidence="1 9">Multi-pass membrane protein</topology>
    </subcellularLocation>
</comment>
<organism evidence="11 12">
    <name type="scientific">Vibrio xiamenensis</name>
    <dbReference type="NCBI Taxonomy" id="861298"/>
    <lineage>
        <taxon>Bacteria</taxon>
        <taxon>Pseudomonadati</taxon>
        <taxon>Pseudomonadota</taxon>
        <taxon>Gammaproteobacteria</taxon>
        <taxon>Vibrionales</taxon>
        <taxon>Vibrionaceae</taxon>
        <taxon>Vibrio</taxon>
    </lineage>
</organism>
<feature type="transmembrane region" description="Helical" evidence="9">
    <location>
        <begin position="59"/>
        <end position="76"/>
    </location>
</feature>
<sequence length="176" mass="19630">MLSNEQSGLLRAFATLKKWVDKLVAGVCISIVAAMTILVTYQVVVRYLFNSPSAVSEVLSRYLFIWLILIGSAYVFGLKEHMAISFVKEKFSAKAQIFVEMLIELVTVVFALAIMIFGGYNSAVRQMWQLDSALQIPMGVIYAAIPLSGALMVFYFLYNELQLASRLKQLHSSTGN</sequence>
<dbReference type="RefSeq" id="WP_093278450.1">
    <property type="nucleotide sequence ID" value="NZ_FNDD01000032.1"/>
</dbReference>
<feature type="transmembrane region" description="Helical" evidence="9">
    <location>
        <begin position="23"/>
        <end position="44"/>
    </location>
</feature>
<dbReference type="EMBL" id="FNDD01000032">
    <property type="protein sequence ID" value="SDH85793.1"/>
    <property type="molecule type" value="Genomic_DNA"/>
</dbReference>
<evidence type="ECO:0000313" key="12">
    <source>
        <dbReference type="Proteomes" id="UP000198854"/>
    </source>
</evidence>
<dbReference type="Pfam" id="PF04290">
    <property type="entry name" value="DctQ"/>
    <property type="match status" value="1"/>
</dbReference>
<dbReference type="InterPro" id="IPR007387">
    <property type="entry name" value="TRAP_DctQ"/>
</dbReference>
<dbReference type="OrthoDB" id="2085311at2"/>
<dbReference type="STRING" id="861298.SAMN04488136_13266"/>
<comment type="function">
    <text evidence="9">Part of the tripartite ATP-independent periplasmic (TRAP) transport system.</text>
</comment>
<evidence type="ECO:0000259" key="10">
    <source>
        <dbReference type="Pfam" id="PF04290"/>
    </source>
</evidence>
<evidence type="ECO:0000256" key="2">
    <source>
        <dbReference type="ARBA" id="ARBA00022448"/>
    </source>
</evidence>
<keyword evidence="12" id="KW-1185">Reference proteome</keyword>
<name>A0A1G8FUI9_9VIBR</name>
<feature type="transmembrane region" description="Helical" evidence="9">
    <location>
        <begin position="97"/>
        <end position="120"/>
    </location>
</feature>
<proteinExistence type="inferred from homology"/>
<dbReference type="GO" id="GO:0015740">
    <property type="term" value="P:C4-dicarboxylate transport"/>
    <property type="evidence" value="ECO:0007669"/>
    <property type="project" value="TreeGrafter"/>
</dbReference>
<evidence type="ECO:0000256" key="1">
    <source>
        <dbReference type="ARBA" id="ARBA00004429"/>
    </source>
</evidence>
<keyword evidence="2 9" id="KW-0813">Transport</keyword>
<dbReference type="GO" id="GO:0005886">
    <property type="term" value="C:plasma membrane"/>
    <property type="evidence" value="ECO:0007669"/>
    <property type="project" value="UniProtKB-SubCell"/>
</dbReference>
<reference evidence="11 12" key="1">
    <citation type="submission" date="2016-10" db="EMBL/GenBank/DDBJ databases">
        <authorList>
            <person name="de Groot N.N."/>
        </authorList>
    </citation>
    <scope>NUCLEOTIDE SEQUENCE [LARGE SCALE GENOMIC DNA]</scope>
    <source>
        <strain evidence="11 12">CGMCC 1.10228</strain>
    </source>
</reference>
<comment type="subunit">
    <text evidence="9">The complex comprises the extracytoplasmic solute receptor protein and the two transmembrane proteins.</text>
</comment>
<evidence type="ECO:0000256" key="6">
    <source>
        <dbReference type="ARBA" id="ARBA00022989"/>
    </source>
</evidence>
<evidence type="ECO:0000313" key="11">
    <source>
        <dbReference type="EMBL" id="SDH85793.1"/>
    </source>
</evidence>
<comment type="similarity">
    <text evidence="8 9">Belongs to the TRAP transporter small permease family.</text>
</comment>
<dbReference type="Proteomes" id="UP000198854">
    <property type="component" value="Unassembled WGS sequence"/>
</dbReference>
<accession>A0A1G8FUI9</accession>
<feature type="domain" description="Tripartite ATP-independent periplasmic transporters DctQ component" evidence="10">
    <location>
        <begin position="35"/>
        <end position="163"/>
    </location>
</feature>
<dbReference type="PANTHER" id="PTHR35011:SF2">
    <property type="entry name" value="2,3-DIKETO-L-GULONATE TRAP TRANSPORTER SMALL PERMEASE PROTEIN YIAM"/>
    <property type="match status" value="1"/>
</dbReference>
<keyword evidence="3" id="KW-1003">Cell membrane</keyword>
<keyword evidence="4 9" id="KW-0997">Cell inner membrane</keyword>
<evidence type="ECO:0000256" key="9">
    <source>
        <dbReference type="RuleBase" id="RU369079"/>
    </source>
</evidence>
<keyword evidence="6 9" id="KW-1133">Transmembrane helix</keyword>
<evidence type="ECO:0000256" key="5">
    <source>
        <dbReference type="ARBA" id="ARBA00022692"/>
    </source>
</evidence>
<dbReference type="PANTHER" id="PTHR35011">
    <property type="entry name" value="2,3-DIKETO-L-GULONATE TRAP TRANSPORTER SMALL PERMEASE PROTEIN YIAM"/>
    <property type="match status" value="1"/>
</dbReference>
<keyword evidence="5 9" id="KW-0812">Transmembrane</keyword>
<dbReference type="AlphaFoldDB" id="A0A1G8FUI9"/>
<evidence type="ECO:0000256" key="7">
    <source>
        <dbReference type="ARBA" id="ARBA00023136"/>
    </source>
</evidence>
<gene>
    <name evidence="11" type="ORF">SAMN04488136_13266</name>
</gene>
<feature type="transmembrane region" description="Helical" evidence="9">
    <location>
        <begin position="140"/>
        <end position="158"/>
    </location>
</feature>
<dbReference type="InterPro" id="IPR055348">
    <property type="entry name" value="DctQ"/>
</dbReference>
<evidence type="ECO:0000256" key="8">
    <source>
        <dbReference type="ARBA" id="ARBA00038436"/>
    </source>
</evidence>